<gene>
    <name evidence="1" type="ORF">H9737_03950</name>
</gene>
<sequence>MSKRAIKQGKWQRIFDFDFGNRDFFTIATDRYKIVMSGGSVSVSDSRTGEQLFQKGGFHYLYTGDVSPDENVLAALENGKHFYIFSLQNFGAPRRVTLPRGYESIDGYPSFSADGDELMVPASIYRAGEYHYFLCKYDTAAYHLLSMEEIGDDEFPFWPV</sequence>
<evidence type="ECO:0000313" key="1">
    <source>
        <dbReference type="EMBL" id="HIX46826.1"/>
    </source>
</evidence>
<evidence type="ECO:0000313" key="2">
    <source>
        <dbReference type="Proteomes" id="UP000824249"/>
    </source>
</evidence>
<comment type="caution">
    <text evidence="1">The sequence shown here is derived from an EMBL/GenBank/DDBJ whole genome shotgun (WGS) entry which is preliminary data.</text>
</comment>
<protein>
    <submittedName>
        <fullName evidence="1">Uncharacterized protein</fullName>
    </submittedName>
</protein>
<dbReference type="SUPFAM" id="SSF82171">
    <property type="entry name" value="DPP6 N-terminal domain-like"/>
    <property type="match status" value="1"/>
</dbReference>
<accession>A0A9D2ARY0</accession>
<dbReference type="EMBL" id="DXFD01000060">
    <property type="protein sequence ID" value="HIX46826.1"/>
    <property type="molecule type" value="Genomic_DNA"/>
</dbReference>
<name>A0A9D2ARY0_9FIRM</name>
<reference evidence="1" key="1">
    <citation type="journal article" date="2021" name="PeerJ">
        <title>Extensive microbial diversity within the chicken gut microbiome revealed by metagenomics and culture.</title>
        <authorList>
            <person name="Gilroy R."/>
            <person name="Ravi A."/>
            <person name="Getino M."/>
            <person name="Pursley I."/>
            <person name="Horton D.L."/>
            <person name="Alikhan N.F."/>
            <person name="Baker D."/>
            <person name="Gharbi K."/>
            <person name="Hall N."/>
            <person name="Watson M."/>
            <person name="Adriaenssens E.M."/>
            <person name="Foster-Nyarko E."/>
            <person name="Jarju S."/>
            <person name="Secka A."/>
            <person name="Antonio M."/>
            <person name="Oren A."/>
            <person name="Chaudhuri R.R."/>
            <person name="La Ragione R."/>
            <person name="Hildebrand F."/>
            <person name="Pallen M.J."/>
        </authorList>
    </citation>
    <scope>NUCLEOTIDE SEQUENCE</scope>
    <source>
        <strain evidence="1">26628</strain>
    </source>
</reference>
<dbReference type="Proteomes" id="UP000824249">
    <property type="component" value="Unassembled WGS sequence"/>
</dbReference>
<proteinExistence type="predicted"/>
<dbReference type="AlphaFoldDB" id="A0A9D2ARY0"/>
<reference evidence="1" key="2">
    <citation type="submission" date="2021-04" db="EMBL/GenBank/DDBJ databases">
        <authorList>
            <person name="Gilroy R."/>
        </authorList>
    </citation>
    <scope>NUCLEOTIDE SEQUENCE</scope>
    <source>
        <strain evidence="1">26628</strain>
    </source>
</reference>
<organism evidence="1 2">
    <name type="scientific">Candidatus Borkfalkia faecigallinarum</name>
    <dbReference type="NCBI Taxonomy" id="2838509"/>
    <lineage>
        <taxon>Bacteria</taxon>
        <taxon>Bacillati</taxon>
        <taxon>Bacillota</taxon>
        <taxon>Clostridia</taxon>
        <taxon>Christensenellales</taxon>
        <taxon>Christensenellaceae</taxon>
        <taxon>Candidatus Borkfalkia</taxon>
    </lineage>
</organism>